<keyword evidence="1" id="KW-1133">Transmembrane helix</keyword>
<evidence type="ECO:0008006" key="4">
    <source>
        <dbReference type="Google" id="ProtNLM"/>
    </source>
</evidence>
<dbReference type="RefSeq" id="WP_175208070.1">
    <property type="nucleotide sequence ID" value="NZ_CADILG010000024.1"/>
</dbReference>
<sequence>MNTNDLYAVAMALLLTYSGMACLSLARPSHYEQVWGRGPSSGHSRVLRGAGVLLLMLALLPCVGLWGNAIGVLAWLGWLCAGSLLWAGMLSRAPRPAARSAALALAISLAGVGIGF</sequence>
<reference evidence="2 3" key="1">
    <citation type="submission" date="2020-04" db="EMBL/GenBank/DDBJ databases">
        <authorList>
            <person name="De Canck E."/>
        </authorList>
    </citation>
    <scope>NUCLEOTIDE SEQUENCE [LARGE SCALE GENOMIC DNA]</scope>
    <source>
        <strain evidence="2 3">LMG 26858</strain>
    </source>
</reference>
<keyword evidence="1" id="KW-0812">Transmembrane</keyword>
<gene>
    <name evidence="2" type="ORF">LMG26858_03251</name>
</gene>
<evidence type="ECO:0000313" key="3">
    <source>
        <dbReference type="Proteomes" id="UP000494117"/>
    </source>
</evidence>
<keyword evidence="1" id="KW-0472">Membrane</keyword>
<protein>
    <recommendedName>
        <fullName evidence="4">DUF3325 domain-containing protein</fullName>
    </recommendedName>
</protein>
<dbReference type="AlphaFoldDB" id="A0A6S7DZX0"/>
<evidence type="ECO:0000256" key="1">
    <source>
        <dbReference type="SAM" id="Phobius"/>
    </source>
</evidence>
<dbReference type="Pfam" id="PF11804">
    <property type="entry name" value="DUF3325"/>
    <property type="match status" value="1"/>
</dbReference>
<feature type="transmembrane region" description="Helical" evidence="1">
    <location>
        <begin position="46"/>
        <end position="66"/>
    </location>
</feature>
<name>A0A6S7DZX0_9BURK</name>
<dbReference type="InterPro" id="IPR021762">
    <property type="entry name" value="DUF3325"/>
</dbReference>
<feature type="transmembrane region" description="Helical" evidence="1">
    <location>
        <begin position="72"/>
        <end position="90"/>
    </location>
</feature>
<dbReference type="EMBL" id="CADILG010000024">
    <property type="protein sequence ID" value="CAB3881499.1"/>
    <property type="molecule type" value="Genomic_DNA"/>
</dbReference>
<feature type="transmembrane region" description="Helical" evidence="1">
    <location>
        <begin position="6"/>
        <end position="26"/>
    </location>
</feature>
<evidence type="ECO:0000313" key="2">
    <source>
        <dbReference type="EMBL" id="CAB3881499.1"/>
    </source>
</evidence>
<proteinExistence type="predicted"/>
<dbReference type="Proteomes" id="UP000494117">
    <property type="component" value="Unassembled WGS sequence"/>
</dbReference>
<organism evidence="2 3">
    <name type="scientific">Achromobacter anxifer</name>
    <dbReference type="NCBI Taxonomy" id="1287737"/>
    <lineage>
        <taxon>Bacteria</taxon>
        <taxon>Pseudomonadati</taxon>
        <taxon>Pseudomonadota</taxon>
        <taxon>Betaproteobacteria</taxon>
        <taxon>Burkholderiales</taxon>
        <taxon>Alcaligenaceae</taxon>
        <taxon>Achromobacter</taxon>
    </lineage>
</organism>
<accession>A0A6S7DZX0</accession>
<keyword evidence="3" id="KW-1185">Reference proteome</keyword>